<feature type="region of interest" description="Disordered" evidence="7">
    <location>
        <begin position="277"/>
        <end position="333"/>
    </location>
</feature>
<dbReference type="PANTHER" id="PTHR23113">
    <property type="entry name" value="GUANINE NUCLEOTIDE EXCHANGE FACTOR"/>
    <property type="match status" value="1"/>
</dbReference>
<dbReference type="PROSITE" id="PS00720">
    <property type="entry name" value="RASGEF"/>
    <property type="match status" value="1"/>
</dbReference>
<dbReference type="GO" id="GO:0007089">
    <property type="term" value="P:traversing start control point of mitotic cell cycle"/>
    <property type="evidence" value="ECO:0007669"/>
    <property type="project" value="EnsemblFungi"/>
</dbReference>
<dbReference type="PROSITE" id="PS50212">
    <property type="entry name" value="RASGEF_NTER"/>
    <property type="match status" value="1"/>
</dbReference>
<dbReference type="RefSeq" id="XP_022466599.1">
    <property type="nucleotide sequence ID" value="XM_022610288.1"/>
</dbReference>
<dbReference type="Pfam" id="PF00617">
    <property type="entry name" value="RasGEF"/>
    <property type="match status" value="1"/>
</dbReference>
<organism evidence="11 12">
    <name type="scientific">Huiozyma naganishii (strain ATCC MYA-139 / BCRC 22969 / CBS 8797 / KCTC 17520 / NBRC 10181 / NCYC 3082 / Yp74L-3)</name>
    <name type="common">Yeast</name>
    <name type="synonym">Kazachstania naganishii</name>
    <dbReference type="NCBI Taxonomy" id="1071383"/>
    <lineage>
        <taxon>Eukaryota</taxon>
        <taxon>Fungi</taxon>
        <taxon>Dikarya</taxon>
        <taxon>Ascomycota</taxon>
        <taxon>Saccharomycotina</taxon>
        <taxon>Saccharomycetes</taxon>
        <taxon>Saccharomycetales</taxon>
        <taxon>Saccharomycetaceae</taxon>
        <taxon>Huiozyma</taxon>
    </lineage>
</organism>
<dbReference type="InterPro" id="IPR001452">
    <property type="entry name" value="SH3_domain"/>
</dbReference>
<dbReference type="KEGG" id="kng:KNAG_0J02750"/>
<evidence type="ECO:0000259" key="10">
    <source>
        <dbReference type="PROSITE" id="PS50212"/>
    </source>
</evidence>
<dbReference type="InterPro" id="IPR000651">
    <property type="entry name" value="Ras-like_Gua-exchang_fac_N"/>
</dbReference>
<reference evidence="12" key="2">
    <citation type="submission" date="2012-08" db="EMBL/GenBank/DDBJ databases">
        <title>Genome sequence of Kazachstania naganishii.</title>
        <authorList>
            <person name="Gordon J.L."/>
            <person name="Armisen D."/>
            <person name="Proux-Wera E."/>
            <person name="OhEigeartaigh S.S."/>
            <person name="Byrne K.P."/>
            <person name="Wolfe K.H."/>
        </authorList>
    </citation>
    <scope>NUCLEOTIDE SEQUENCE [LARGE SCALE GENOMIC DNA]</scope>
    <source>
        <strain evidence="12">ATCC MYA-139 / BCRC 22969 / CBS 8797 / CCRC 22969 / KCTC 17520 / NBRC 10181 / NCYC 3082</strain>
    </source>
</reference>
<dbReference type="GO" id="GO:0005634">
    <property type="term" value="C:nucleus"/>
    <property type="evidence" value="ECO:0007669"/>
    <property type="project" value="EnsemblFungi"/>
</dbReference>
<dbReference type="Gene3D" id="1.20.870.10">
    <property type="entry name" value="Son of sevenless (SoS) protein Chain: S domain 1"/>
    <property type="match status" value="1"/>
</dbReference>
<feature type="domain" description="N-terminal Ras-GEF" evidence="10">
    <location>
        <begin position="1221"/>
        <end position="1351"/>
    </location>
</feature>
<evidence type="ECO:0000256" key="7">
    <source>
        <dbReference type="SAM" id="MobiDB-lite"/>
    </source>
</evidence>
<dbReference type="GO" id="GO:0005829">
    <property type="term" value="C:cytosol"/>
    <property type="evidence" value="ECO:0007669"/>
    <property type="project" value="EnsemblFungi"/>
</dbReference>
<evidence type="ECO:0000256" key="3">
    <source>
        <dbReference type="ARBA" id="ARBA00022658"/>
    </source>
</evidence>
<gene>
    <name evidence="11" type="primary">KNAG0J02750</name>
    <name evidence="11" type="ordered locus">KNAG_0J02750</name>
</gene>
<dbReference type="PANTHER" id="PTHR23113:SF368">
    <property type="entry name" value="CELL DIVISION CONTROL PROTEIN 25"/>
    <property type="match status" value="1"/>
</dbReference>
<sequence>MGNKKIAENGERGTSKQTSIKSDTDQCKGHARGSLANSGLNSMLQRRHSASERTVSQGGMHQKQVPQQQQQQHQQQQHHTPTPNSRVCTLDIVVAVHDFNYPPASATNKLSFQRGDTVYVLAKSASGWWDGLSIADTDNKVIRGWFPYNHVRLLRENVSCNFRTVSSVSNKSSRRTSIHKSSLRNNGAPPMGAPAAAASHLDVPAEQAISNTGRSATLLSLPLPVSNKSRRGSYPYFRRGSFFSNHSNQSKNSAKRSSIVLNSNSNFTNVKYDDLSTIDPLDKTEGTPESAPSSRENDTCPSQGDSPSGSVPSSVPPSLSKTMSHQRDTVTTKREQINILSLEEVEMIINSFHTNVSPTWTPIPIVSATQGPGDKLIYYNKELDIYCSEFPLVSTTESKMNNKSSDDPEESLEQTSEDEGQIPGKKMGTSMELVFPPNDHLVDLRARNIAESIVDKTRSSEEATDGTEEEEEKRHSVASTAKPKGKPSVTGTQDYKSNHSHSQTFYRQAILSKQDLFYQHSKDIRTWIELEDLTFHYTRLAHDMFIRNDRMNFSKFFEMLSNMVTYLQLSCRLIHNQIKLKNSNKSVKKLLKGMISSLAKININAILYFTNGPRWNANDTGDGNAAQRTSSQNESRYFQAWLPEFGHDDNYVHNDTMLNLNEESKAPDSGMKRNVSTSTTDTLIPARNTETFDSLYNGDPRGVPTSQRTSINRGLSYSSANGPDKPAKIQALPEKVINVRGIFENIDHEFVKFMKDVHTLYHILQTTVLHNNEFQFLPQVLPRFFKGSFNGGSWTNPFAKFIFPSDVVQRPDTATNLSVGDSNSAIPKSFDATTAPSSNTGVPLKMTNAISLAAGVNVPTDMVLDGDISSASSTRSRPFQSISSTSNRPSHPRTFSRFKNFKRKSKYPLNNDTLNTMQKIANQIFEDFNTKNNPLPNYDIRRSVRNLELNSKTYDQINQNTILIEILENLDLTIFLNLKRLIKTTPNSLDSESEEFLKHAMSSISGVLSEFYNIKQCFHNILVRLIMSAQHTTLNDPYVFTSMRPNHQIDFNEPILLEKITLNKNLTKLEKKSRKMYAYLVKEDVEFNNVDFLDMSKDFCVSSEKYVEIAKVSCLIMEQLIEERENLLNYAARMMKNDLTTELLKGEQDLWFDYNSESDSDDFLLGDKEGDESSTGHDAGSDGTVSNTRKKMNIVRHKRQHNSDVPWFLQTEHDYDLIYDSRGQIKGGPKEALMEHLTSHELIDPSFNVAMLISFRSIMSTRDFLYALVYRYNLYPPEGLSYDEYNTWVEEKLTPIKCRVINIMKTFLQQYWCVHYYEPGLSSLESFANLAISEKIPGSDELLLRMKENLVESCLRTAKKTSSDNSSSDVSENKKRSESSSGSLGSSLIRLKKMKLLGTDPYIYATQLTILEHELYLRISMFECLDRAWGNKYCNMGGSANISHFITNANALTNYVSYSIVRQTEVKRRAHYIQFFITVAEHCKELNNFSSMTAIISALYSSPVYRLKRTWKLLAREIRDTLSNLNSLMDSKRNFAKYRSQLRSVKNVACVPFFGVYLSDLTFTSAGNPDFLHKNENIINFGKRVKVVDIIEEILSFKRVHYKLKRFDEVRTIIEASLEEVPHIEIQYQLSLEIEPRSNHAANSNPLDVVFK</sequence>
<dbReference type="GO" id="GO:0005886">
    <property type="term" value="C:plasma membrane"/>
    <property type="evidence" value="ECO:0007669"/>
    <property type="project" value="EnsemblFungi"/>
</dbReference>
<protein>
    <recommendedName>
        <fullName evidence="13">Cell division control protein 25</fullName>
    </recommendedName>
</protein>
<dbReference type="InterPro" id="IPR036964">
    <property type="entry name" value="RASGEF_cat_dom_sf"/>
</dbReference>
<dbReference type="GO" id="GO:0051301">
    <property type="term" value="P:cell division"/>
    <property type="evidence" value="ECO:0007669"/>
    <property type="project" value="UniProtKB-KW"/>
</dbReference>
<keyword evidence="4" id="KW-0131">Cell cycle</keyword>
<evidence type="ECO:0000256" key="5">
    <source>
        <dbReference type="PROSITE-ProRule" id="PRU00168"/>
    </source>
</evidence>
<dbReference type="GeneID" id="34528109"/>
<feature type="compositionally biased region" description="Low complexity" evidence="7">
    <location>
        <begin position="61"/>
        <end position="79"/>
    </location>
</feature>
<feature type="compositionally biased region" description="Low complexity" evidence="7">
    <location>
        <begin position="301"/>
        <end position="320"/>
    </location>
</feature>
<feature type="region of interest" description="Disordered" evidence="7">
    <location>
        <begin position="1163"/>
        <end position="1189"/>
    </location>
</feature>
<feature type="compositionally biased region" description="Polar residues" evidence="7">
    <location>
        <begin position="869"/>
        <end position="889"/>
    </location>
</feature>
<dbReference type="eggNOG" id="KOG3417">
    <property type="taxonomic scope" value="Eukaryota"/>
</dbReference>
<dbReference type="InterPro" id="IPR023578">
    <property type="entry name" value="Ras_GEF_dom_sf"/>
</dbReference>
<dbReference type="CDD" id="cd11883">
    <property type="entry name" value="SH3_Sdc25"/>
    <property type="match status" value="1"/>
</dbReference>
<feature type="region of interest" description="Disordered" evidence="7">
    <location>
        <begin position="455"/>
        <end position="498"/>
    </location>
</feature>
<dbReference type="PROSITE" id="PS50002">
    <property type="entry name" value="SH3"/>
    <property type="match status" value="1"/>
</dbReference>
<feature type="compositionally biased region" description="Low complexity" evidence="7">
    <location>
        <begin position="187"/>
        <end position="198"/>
    </location>
</feature>
<dbReference type="InterPro" id="IPR036028">
    <property type="entry name" value="SH3-like_dom_sf"/>
</dbReference>
<dbReference type="HOGENOM" id="CLU_002171_1_0_1"/>
<dbReference type="GO" id="GO:0005789">
    <property type="term" value="C:endoplasmic reticulum membrane"/>
    <property type="evidence" value="ECO:0007669"/>
    <property type="project" value="EnsemblFungi"/>
</dbReference>
<evidence type="ECO:0000313" key="11">
    <source>
        <dbReference type="EMBL" id="CCK72354.1"/>
    </source>
</evidence>
<dbReference type="CDD" id="cd06224">
    <property type="entry name" value="REM"/>
    <property type="match status" value="1"/>
</dbReference>
<evidence type="ECO:0000259" key="9">
    <source>
        <dbReference type="PROSITE" id="PS50009"/>
    </source>
</evidence>
<feature type="compositionally biased region" description="Polar residues" evidence="7">
    <location>
        <begin position="35"/>
        <end position="44"/>
    </location>
</feature>
<dbReference type="SMART" id="SM00326">
    <property type="entry name" value="SH3"/>
    <property type="match status" value="1"/>
</dbReference>
<feature type="compositionally biased region" description="Polar residues" evidence="7">
    <location>
        <begin position="489"/>
        <end position="498"/>
    </location>
</feature>
<feature type="region of interest" description="Disordered" evidence="7">
    <location>
        <begin position="694"/>
        <end position="725"/>
    </location>
</feature>
<feature type="region of interest" description="Disordered" evidence="7">
    <location>
        <begin position="397"/>
        <end position="429"/>
    </location>
</feature>
<dbReference type="Proteomes" id="UP000006310">
    <property type="component" value="Chromosome 10"/>
</dbReference>
<dbReference type="GO" id="GO:0005085">
    <property type="term" value="F:guanyl-nucleotide exchange factor activity"/>
    <property type="evidence" value="ECO:0007669"/>
    <property type="project" value="UniProtKB-KW"/>
</dbReference>
<feature type="domain" description="SH3" evidence="8">
    <location>
        <begin position="88"/>
        <end position="156"/>
    </location>
</feature>
<dbReference type="Gene3D" id="1.10.840.10">
    <property type="entry name" value="Ras guanine-nucleotide exchange factors catalytic domain"/>
    <property type="match status" value="1"/>
</dbReference>
<reference evidence="11 12" key="1">
    <citation type="journal article" date="2011" name="Proc. Natl. Acad. Sci. U.S.A.">
        <title>Evolutionary erosion of yeast sex chromosomes by mating-type switching accidents.</title>
        <authorList>
            <person name="Gordon J.L."/>
            <person name="Armisen D."/>
            <person name="Proux-Wera E."/>
            <person name="Oheigeartaigh S.S."/>
            <person name="Byrne K.P."/>
            <person name="Wolfe K.H."/>
        </authorList>
    </citation>
    <scope>NUCLEOTIDE SEQUENCE [LARGE SCALE GENOMIC DNA]</scope>
    <source>
        <strain evidence="12">ATCC MYA-139 / BCRC 22969 / CBS 8797 / CCRC 22969 / KCTC 17520 / NBRC 10181 / NCYC 3082</strain>
    </source>
</reference>
<dbReference type="SMART" id="SM00147">
    <property type="entry name" value="RasGEF"/>
    <property type="match status" value="1"/>
</dbReference>
<dbReference type="CDD" id="cd00155">
    <property type="entry name" value="RasGEF"/>
    <property type="match status" value="1"/>
</dbReference>
<dbReference type="STRING" id="1071383.J7S9X6"/>
<evidence type="ECO:0008006" key="13">
    <source>
        <dbReference type="Google" id="ProtNLM"/>
    </source>
</evidence>
<feature type="domain" description="Ras-GEF" evidence="9">
    <location>
        <begin position="1400"/>
        <end position="1637"/>
    </location>
</feature>
<feature type="compositionally biased region" description="Polar residues" evidence="7">
    <location>
        <begin position="704"/>
        <end position="721"/>
    </location>
</feature>
<evidence type="ECO:0000259" key="8">
    <source>
        <dbReference type="PROSITE" id="PS50002"/>
    </source>
</evidence>
<dbReference type="InterPro" id="IPR001895">
    <property type="entry name" value="RASGEF_cat_dom"/>
</dbReference>
<dbReference type="OMA" id="SEHEYSL"/>
<evidence type="ECO:0000256" key="6">
    <source>
        <dbReference type="PROSITE-ProRule" id="PRU00192"/>
    </source>
</evidence>
<evidence type="ECO:0000256" key="2">
    <source>
        <dbReference type="ARBA" id="ARBA00022618"/>
    </source>
</evidence>
<feature type="region of interest" description="Disordered" evidence="7">
    <location>
        <begin position="869"/>
        <end position="894"/>
    </location>
</feature>
<feature type="region of interest" description="Disordered" evidence="7">
    <location>
        <begin position="1"/>
        <end position="84"/>
    </location>
</feature>
<accession>J7S9X6</accession>
<feature type="compositionally biased region" description="Acidic residues" evidence="7">
    <location>
        <begin position="462"/>
        <end position="471"/>
    </location>
</feature>
<dbReference type="PROSITE" id="PS50009">
    <property type="entry name" value="RASGEF_CAT"/>
    <property type="match status" value="1"/>
</dbReference>
<dbReference type="SUPFAM" id="SSF50044">
    <property type="entry name" value="SH3-domain"/>
    <property type="match status" value="1"/>
</dbReference>
<keyword evidence="2" id="KW-0132">Cell division</keyword>
<name>J7S9X6_HUIN7</name>
<proteinExistence type="predicted"/>
<feature type="region of interest" description="Disordered" evidence="7">
    <location>
        <begin position="171"/>
        <end position="199"/>
    </location>
</feature>
<dbReference type="EMBL" id="HE978323">
    <property type="protein sequence ID" value="CCK72354.1"/>
    <property type="molecule type" value="Genomic_DNA"/>
</dbReference>
<feature type="compositionally biased region" description="Basic residues" evidence="7">
    <location>
        <begin position="172"/>
        <end position="182"/>
    </location>
</feature>
<dbReference type="Gene3D" id="2.30.30.40">
    <property type="entry name" value="SH3 Domains"/>
    <property type="match status" value="1"/>
</dbReference>
<dbReference type="OrthoDB" id="546434at2759"/>
<dbReference type="SUPFAM" id="SSF48366">
    <property type="entry name" value="Ras GEF"/>
    <property type="match status" value="1"/>
</dbReference>
<evidence type="ECO:0000313" key="12">
    <source>
        <dbReference type="Proteomes" id="UP000006310"/>
    </source>
</evidence>
<dbReference type="SMART" id="SM00229">
    <property type="entry name" value="RasGEFN"/>
    <property type="match status" value="1"/>
</dbReference>
<dbReference type="Pfam" id="PF07653">
    <property type="entry name" value="SH3_2"/>
    <property type="match status" value="1"/>
</dbReference>
<keyword evidence="3 5" id="KW-0344">Guanine-nucleotide releasing factor</keyword>
<feature type="compositionally biased region" description="Acidic residues" evidence="7">
    <location>
        <begin position="1163"/>
        <end position="1172"/>
    </location>
</feature>
<dbReference type="InterPro" id="IPR008937">
    <property type="entry name" value="Ras-like_GEF"/>
</dbReference>
<feature type="compositionally biased region" description="Basic and acidic residues" evidence="7">
    <location>
        <begin position="1"/>
        <end position="14"/>
    </location>
</feature>
<feature type="region of interest" description="Disordered" evidence="7">
    <location>
        <begin position="1360"/>
        <end position="1384"/>
    </location>
</feature>
<feature type="compositionally biased region" description="Acidic residues" evidence="7">
    <location>
        <begin position="407"/>
        <end position="420"/>
    </location>
</feature>
<dbReference type="InterPro" id="IPR019804">
    <property type="entry name" value="Ras_G-nucl-exch_fac_CS"/>
</dbReference>
<keyword evidence="1 6" id="KW-0728">SH3 domain</keyword>
<dbReference type="GO" id="GO:0007265">
    <property type="term" value="P:Ras protein signal transduction"/>
    <property type="evidence" value="ECO:0007669"/>
    <property type="project" value="EnsemblFungi"/>
</dbReference>
<dbReference type="Pfam" id="PF00618">
    <property type="entry name" value="RasGEF_N"/>
    <property type="match status" value="1"/>
</dbReference>
<evidence type="ECO:0000256" key="1">
    <source>
        <dbReference type="ARBA" id="ARBA00022443"/>
    </source>
</evidence>
<evidence type="ECO:0000256" key="4">
    <source>
        <dbReference type="ARBA" id="ARBA00023306"/>
    </source>
</evidence>
<keyword evidence="12" id="KW-1185">Reference proteome</keyword>